<proteinExistence type="predicted"/>
<dbReference type="Proteomes" id="UP000231136">
    <property type="component" value="Unassembled WGS sequence"/>
</dbReference>
<evidence type="ECO:0000313" key="1">
    <source>
        <dbReference type="EMBL" id="PIP85564.1"/>
    </source>
</evidence>
<gene>
    <name evidence="1" type="ORF">COW83_03625</name>
</gene>
<dbReference type="Pfam" id="PF13692">
    <property type="entry name" value="Glyco_trans_1_4"/>
    <property type="match status" value="1"/>
</dbReference>
<dbReference type="Gene3D" id="3.40.50.2000">
    <property type="entry name" value="Glycogen Phosphorylase B"/>
    <property type="match status" value="2"/>
</dbReference>
<reference evidence="1 2" key="1">
    <citation type="submission" date="2017-09" db="EMBL/GenBank/DDBJ databases">
        <title>Depth-based differentiation of microbial function through sediment-hosted aquifers and enrichment of novel symbionts in the deep terrestrial subsurface.</title>
        <authorList>
            <person name="Probst A.J."/>
            <person name="Ladd B."/>
            <person name="Jarett J.K."/>
            <person name="Geller-Mcgrath D.E."/>
            <person name="Sieber C.M."/>
            <person name="Emerson J.B."/>
            <person name="Anantharaman K."/>
            <person name="Thomas B.C."/>
            <person name="Malmstrom R."/>
            <person name="Stieglmeier M."/>
            <person name="Klingl A."/>
            <person name="Woyke T."/>
            <person name="Ryan C.M."/>
            <person name="Banfield J.F."/>
        </authorList>
    </citation>
    <scope>NUCLEOTIDE SEQUENCE [LARGE SCALE GENOMIC DNA]</scope>
    <source>
        <strain evidence="1">CG22_combo_CG10-13_8_21_14_all_43_12</strain>
    </source>
</reference>
<protein>
    <recommendedName>
        <fullName evidence="3">Glycosyltransferase</fullName>
    </recommendedName>
</protein>
<evidence type="ECO:0000313" key="2">
    <source>
        <dbReference type="Proteomes" id="UP000231136"/>
    </source>
</evidence>
<dbReference type="CDD" id="cd03801">
    <property type="entry name" value="GT4_PimA-like"/>
    <property type="match status" value="1"/>
</dbReference>
<comment type="caution">
    <text evidence="1">The sequence shown here is derived from an EMBL/GenBank/DDBJ whole genome shotgun (WGS) entry which is preliminary data.</text>
</comment>
<name>A0A2H0DTU4_9BACT</name>
<dbReference type="SUPFAM" id="SSF53756">
    <property type="entry name" value="UDP-Glycosyltransferase/glycogen phosphorylase"/>
    <property type="match status" value="1"/>
</dbReference>
<sequence>MNNSNKHNVSFFVDGSFLPIRNGTNYSILNLMNALFDTKAVEPSLVISYRGWDKPELYYSQKFGTVFLPSDDYYHDTGVLEYLHCLKNIKISHIYNAEEILNMGVRLQRLGVKVIYEVINIDHILCSQFSDDSQKIGEILSLQKNACMVADHLLCRSEVDKQHLIEMGIDEEKITVYKGAINTEAIKYVPRYKPRYKILFLGHMYYPPNEECLKVIVDKILPELLRLDERYTVTIVGNTPYSTIQKYKNVKGLIFKGGMDNLGDLLAGYDMGIAPIIQGSGTRLKILDYMASGLQVITTNLGVEGLDSNISRYLKIEDDMEKYALTIHKTMENLGGYKEASMNAREFVELKYDWKNNLEPFLGIYKKLLNNK</sequence>
<dbReference type="EMBL" id="PCTR01000113">
    <property type="protein sequence ID" value="PIP85564.1"/>
    <property type="molecule type" value="Genomic_DNA"/>
</dbReference>
<evidence type="ECO:0008006" key="3">
    <source>
        <dbReference type="Google" id="ProtNLM"/>
    </source>
</evidence>
<accession>A0A2H0DTU4</accession>
<organism evidence="1 2">
    <name type="scientific">Candidatus Collierbacteria bacterium CG22_combo_CG10-13_8_21_14_all_43_12</name>
    <dbReference type="NCBI Taxonomy" id="1974537"/>
    <lineage>
        <taxon>Bacteria</taxon>
        <taxon>Candidatus Collieribacteriota</taxon>
    </lineage>
</organism>
<dbReference type="AlphaFoldDB" id="A0A2H0DTU4"/>